<evidence type="ECO:0000256" key="1">
    <source>
        <dbReference type="SAM" id="MobiDB-lite"/>
    </source>
</evidence>
<reference evidence="2" key="1">
    <citation type="journal article" date="2021" name="Nat. Commun.">
        <title>Genetic determinants of endophytism in the Arabidopsis root mycobiome.</title>
        <authorList>
            <person name="Mesny F."/>
            <person name="Miyauchi S."/>
            <person name="Thiergart T."/>
            <person name="Pickel B."/>
            <person name="Atanasova L."/>
            <person name="Karlsson M."/>
            <person name="Huettel B."/>
            <person name="Barry K.W."/>
            <person name="Haridas S."/>
            <person name="Chen C."/>
            <person name="Bauer D."/>
            <person name="Andreopoulos W."/>
            <person name="Pangilinan J."/>
            <person name="LaButti K."/>
            <person name="Riley R."/>
            <person name="Lipzen A."/>
            <person name="Clum A."/>
            <person name="Drula E."/>
            <person name="Henrissat B."/>
            <person name="Kohler A."/>
            <person name="Grigoriev I.V."/>
            <person name="Martin F.M."/>
            <person name="Hacquard S."/>
        </authorList>
    </citation>
    <scope>NUCLEOTIDE SEQUENCE</scope>
    <source>
        <strain evidence="2">MPI-SDFR-AT-0117</strain>
    </source>
</reference>
<proteinExistence type="predicted"/>
<name>A0A9P8V7S1_9PEZI</name>
<comment type="caution">
    <text evidence="2">The sequence shown here is derived from an EMBL/GenBank/DDBJ whole genome shotgun (WGS) entry which is preliminary data.</text>
</comment>
<feature type="region of interest" description="Disordered" evidence="1">
    <location>
        <begin position="1"/>
        <end position="34"/>
    </location>
</feature>
<evidence type="ECO:0000313" key="2">
    <source>
        <dbReference type="EMBL" id="KAH6679953.1"/>
    </source>
</evidence>
<dbReference type="EMBL" id="JAGSXJ010000020">
    <property type="protein sequence ID" value="KAH6679953.1"/>
    <property type="molecule type" value="Genomic_DNA"/>
</dbReference>
<dbReference type="AlphaFoldDB" id="A0A9P8V7S1"/>
<dbReference type="Proteomes" id="UP000770015">
    <property type="component" value="Unassembled WGS sequence"/>
</dbReference>
<sequence>MSDTNNTSRPPGEEVEVTAGLPPSTSAPGQHWTPDGYPIVDGKYHDLATGEIKTHNGLRRGGPPSLSVYWHSRGTSTSQADSLFAVGAFNALPVTEYLVRMGEMLREGTCTVGSLNVTEYAVNVIVETELPRTEFMEKLRNYGLLSGPSTEK</sequence>
<evidence type="ECO:0000313" key="3">
    <source>
        <dbReference type="Proteomes" id="UP000770015"/>
    </source>
</evidence>
<protein>
    <submittedName>
        <fullName evidence="2">Uncharacterized protein</fullName>
    </submittedName>
</protein>
<organism evidence="2 3">
    <name type="scientific">Plectosphaerella plurivora</name>
    <dbReference type="NCBI Taxonomy" id="936078"/>
    <lineage>
        <taxon>Eukaryota</taxon>
        <taxon>Fungi</taxon>
        <taxon>Dikarya</taxon>
        <taxon>Ascomycota</taxon>
        <taxon>Pezizomycotina</taxon>
        <taxon>Sordariomycetes</taxon>
        <taxon>Hypocreomycetidae</taxon>
        <taxon>Glomerellales</taxon>
        <taxon>Plectosphaerellaceae</taxon>
        <taxon>Plectosphaerella</taxon>
    </lineage>
</organism>
<keyword evidence="3" id="KW-1185">Reference proteome</keyword>
<gene>
    <name evidence="2" type="ORF">F5X68DRAFT_212399</name>
</gene>
<dbReference type="OrthoDB" id="3518210at2759"/>
<accession>A0A9P8V7S1</accession>